<dbReference type="SMART" id="SM00342">
    <property type="entry name" value="HTH_ARAC"/>
    <property type="match status" value="1"/>
</dbReference>
<feature type="domain" description="HTH araC/xylS-type" evidence="4">
    <location>
        <begin position="9"/>
        <end position="107"/>
    </location>
</feature>
<dbReference type="PANTHER" id="PTHR46796">
    <property type="entry name" value="HTH-TYPE TRANSCRIPTIONAL ACTIVATOR RHAS-RELATED"/>
    <property type="match status" value="1"/>
</dbReference>
<dbReference type="InterPro" id="IPR050204">
    <property type="entry name" value="AraC_XylS_family_regulators"/>
</dbReference>
<dbReference type="InterPro" id="IPR009057">
    <property type="entry name" value="Homeodomain-like_sf"/>
</dbReference>
<proteinExistence type="predicted"/>
<dbReference type="PANTHER" id="PTHR46796:SF11">
    <property type="entry name" value="TRANSCRIPTIONAL REGULATOR-RELATED"/>
    <property type="match status" value="1"/>
</dbReference>
<organism evidence="5 6">
    <name type="scientific">Nocardiopsis codii</name>
    <dbReference type="NCBI Taxonomy" id="3065942"/>
    <lineage>
        <taxon>Bacteria</taxon>
        <taxon>Bacillati</taxon>
        <taxon>Actinomycetota</taxon>
        <taxon>Actinomycetes</taxon>
        <taxon>Streptosporangiales</taxon>
        <taxon>Nocardiopsidaceae</taxon>
        <taxon>Nocardiopsis</taxon>
    </lineage>
</organism>
<evidence type="ECO:0000256" key="2">
    <source>
        <dbReference type="ARBA" id="ARBA00023125"/>
    </source>
</evidence>
<gene>
    <name evidence="5" type="ORF">Q8791_26770</name>
</gene>
<protein>
    <submittedName>
        <fullName evidence="5">Helix-turn-helix domain-containing protein</fullName>
    </submittedName>
</protein>
<dbReference type="RefSeq" id="WP_330094592.1">
    <property type="nucleotide sequence ID" value="NZ_JAUZMY010000036.1"/>
</dbReference>
<dbReference type="PROSITE" id="PS01124">
    <property type="entry name" value="HTH_ARAC_FAMILY_2"/>
    <property type="match status" value="1"/>
</dbReference>
<evidence type="ECO:0000313" key="6">
    <source>
        <dbReference type="Proteomes" id="UP001356095"/>
    </source>
</evidence>
<comment type="caution">
    <text evidence="5">The sequence shown here is derived from an EMBL/GenBank/DDBJ whole genome shotgun (WGS) entry which is preliminary data.</text>
</comment>
<reference evidence="5 6" key="1">
    <citation type="submission" date="2023-08" db="EMBL/GenBank/DDBJ databases">
        <authorList>
            <person name="Girao M."/>
            <person name="Carvalho M.F."/>
        </authorList>
    </citation>
    <scope>NUCLEOTIDE SEQUENCE [LARGE SCALE GENOMIC DNA]</scope>
    <source>
        <strain evidence="5 6">CT-R113</strain>
    </source>
</reference>
<name>A0ABU7KFZ4_9ACTN</name>
<evidence type="ECO:0000256" key="3">
    <source>
        <dbReference type="ARBA" id="ARBA00023163"/>
    </source>
</evidence>
<sequence length="280" mass="30623">MTESTSGRDRLRELLDAVLDEENPRLTDMAGHAFTSPFHFTRRMTRDTGESPVALRRRVLLERAAWQIGQGSSVTDAAFGAGYQSVEGFIRAFGRAYGHPPGATTPGSGTWLPAPNGIHFHPPIHLWIEEKPKKDTGMDVLALQIHHDVDDTAHLLRLAASLPDGAYREVHAPGRTVLDWDGPEESIAAVLEHLVRAKEVWLASIEAADLPGQGADDPESLLARHRDAGSRWIAAVNDIGRRGAWGDRLVDALCDPPESFVLGSVVAHVLTFSAHRRQLV</sequence>
<dbReference type="Proteomes" id="UP001356095">
    <property type="component" value="Unassembled WGS sequence"/>
</dbReference>
<dbReference type="InterPro" id="IPR024775">
    <property type="entry name" value="DinB-like"/>
</dbReference>
<evidence type="ECO:0000256" key="1">
    <source>
        <dbReference type="ARBA" id="ARBA00023015"/>
    </source>
</evidence>
<dbReference type="SUPFAM" id="SSF46689">
    <property type="entry name" value="Homeodomain-like"/>
    <property type="match status" value="1"/>
</dbReference>
<keyword evidence="2" id="KW-0238">DNA-binding</keyword>
<accession>A0ABU7KFZ4</accession>
<dbReference type="InterPro" id="IPR018060">
    <property type="entry name" value="HTH_AraC"/>
</dbReference>
<keyword evidence="3" id="KW-0804">Transcription</keyword>
<keyword evidence="6" id="KW-1185">Reference proteome</keyword>
<dbReference type="Pfam" id="PF12833">
    <property type="entry name" value="HTH_18"/>
    <property type="match status" value="1"/>
</dbReference>
<dbReference type="EMBL" id="JAUZMY010000036">
    <property type="protein sequence ID" value="MEE2040829.1"/>
    <property type="molecule type" value="Genomic_DNA"/>
</dbReference>
<evidence type="ECO:0000259" key="4">
    <source>
        <dbReference type="PROSITE" id="PS01124"/>
    </source>
</evidence>
<dbReference type="Gene3D" id="1.10.10.60">
    <property type="entry name" value="Homeodomain-like"/>
    <property type="match status" value="1"/>
</dbReference>
<feature type="non-terminal residue" evidence="5">
    <location>
        <position position="280"/>
    </location>
</feature>
<evidence type="ECO:0000313" key="5">
    <source>
        <dbReference type="EMBL" id="MEE2040829.1"/>
    </source>
</evidence>
<dbReference type="Pfam" id="PF12867">
    <property type="entry name" value="DinB_2"/>
    <property type="match status" value="1"/>
</dbReference>
<keyword evidence="1" id="KW-0805">Transcription regulation</keyword>